<dbReference type="SUPFAM" id="SSF50475">
    <property type="entry name" value="FMN-binding split barrel"/>
    <property type="match status" value="1"/>
</dbReference>
<evidence type="ECO:0000259" key="5">
    <source>
        <dbReference type="SMART" id="SM00903"/>
    </source>
</evidence>
<evidence type="ECO:0000313" key="7">
    <source>
        <dbReference type="Proteomes" id="UP000433050"/>
    </source>
</evidence>
<keyword evidence="7" id="KW-1185">Reference proteome</keyword>
<evidence type="ECO:0000256" key="1">
    <source>
        <dbReference type="ARBA" id="ARBA00001917"/>
    </source>
</evidence>
<feature type="domain" description="Flavin reductase like" evidence="5">
    <location>
        <begin position="24"/>
        <end position="175"/>
    </location>
</feature>
<dbReference type="Gene3D" id="2.30.110.10">
    <property type="entry name" value="Electron Transport, Fmn-binding Protein, Chain A"/>
    <property type="match status" value="1"/>
</dbReference>
<sequence length="237" mass="25906">MSRSHEFFDFSGLTARQRYKLLIGTVVPRPIALVTTVDEEGRVNAAPYSFFNCLSADPAIVALGVENRPGMAFKDTARNIRLTEEFTVNIVSDALVERMNVCAVPFPATVDELAEAGLTAVPGTQVSCPRIGEAPASLECRRYLTLEVGRSREIILGQVVAAHIRADAVDAQNHYVDQAALDAVGRMGGHGYVTTRDYYDLRTMTVDDWENAPPPVRIVRPAEPEPIVARAQVQPAK</sequence>
<dbReference type="SMART" id="SM00903">
    <property type="entry name" value="Flavin_Reduct"/>
    <property type="match status" value="1"/>
</dbReference>
<proteinExistence type="inferred from homology"/>
<dbReference type="Proteomes" id="UP000433050">
    <property type="component" value="Unassembled WGS sequence"/>
</dbReference>
<comment type="similarity">
    <text evidence="4">Belongs to the flavoredoxin family.</text>
</comment>
<evidence type="ECO:0000256" key="4">
    <source>
        <dbReference type="ARBA" id="ARBA00038054"/>
    </source>
</evidence>
<comment type="cofactor">
    <cofactor evidence="1">
        <name>FMN</name>
        <dbReference type="ChEBI" id="CHEBI:58210"/>
    </cofactor>
</comment>
<dbReference type="InterPro" id="IPR012349">
    <property type="entry name" value="Split_barrel_FMN-bd"/>
</dbReference>
<accession>A0A5S9PXJ4</accession>
<reference evidence="6 7" key="1">
    <citation type="submission" date="2019-12" db="EMBL/GenBank/DDBJ databases">
        <authorList>
            <person name="Reyes-Prieto M."/>
        </authorList>
    </citation>
    <scope>NUCLEOTIDE SEQUENCE [LARGE SCALE GENOMIC DNA]</scope>
    <source>
        <strain evidence="6">HF14-78462</strain>
    </source>
</reference>
<dbReference type="PANTHER" id="PTHR33798">
    <property type="entry name" value="FLAVOPROTEIN OXYGENASE"/>
    <property type="match status" value="1"/>
</dbReference>
<dbReference type="RefSeq" id="WP_159600718.1">
    <property type="nucleotide sequence ID" value="NZ_CACSAS010000001.1"/>
</dbReference>
<dbReference type="PANTHER" id="PTHR33798:SF5">
    <property type="entry name" value="FLAVIN REDUCTASE LIKE DOMAIN-CONTAINING PROTEIN"/>
    <property type="match status" value="1"/>
</dbReference>
<gene>
    <name evidence="6" type="ORF">STARVERO_03730</name>
</gene>
<protein>
    <recommendedName>
        <fullName evidence="5">Flavin reductase like domain-containing protein</fullName>
    </recommendedName>
</protein>
<keyword evidence="3" id="KW-0288">FMN</keyword>
<dbReference type="EMBL" id="CACSAS010000001">
    <property type="protein sequence ID" value="CAA0109438.1"/>
    <property type="molecule type" value="Genomic_DNA"/>
</dbReference>
<dbReference type="GO" id="GO:0010181">
    <property type="term" value="F:FMN binding"/>
    <property type="evidence" value="ECO:0007669"/>
    <property type="project" value="InterPro"/>
</dbReference>
<organism evidence="6 7">
    <name type="scientific">Starkeya nomas</name>
    <dbReference type="NCBI Taxonomy" id="2666134"/>
    <lineage>
        <taxon>Bacteria</taxon>
        <taxon>Pseudomonadati</taxon>
        <taxon>Pseudomonadota</taxon>
        <taxon>Alphaproteobacteria</taxon>
        <taxon>Hyphomicrobiales</taxon>
        <taxon>Xanthobacteraceae</taxon>
        <taxon>Starkeya</taxon>
    </lineage>
</organism>
<dbReference type="InterPro" id="IPR002563">
    <property type="entry name" value="Flavin_Rdtase-like_dom"/>
</dbReference>
<evidence type="ECO:0000256" key="3">
    <source>
        <dbReference type="ARBA" id="ARBA00022643"/>
    </source>
</evidence>
<evidence type="ECO:0000313" key="6">
    <source>
        <dbReference type="EMBL" id="CAA0109438.1"/>
    </source>
</evidence>
<dbReference type="GO" id="GO:0016646">
    <property type="term" value="F:oxidoreductase activity, acting on the CH-NH group of donors, NAD or NADP as acceptor"/>
    <property type="evidence" value="ECO:0007669"/>
    <property type="project" value="UniProtKB-ARBA"/>
</dbReference>
<evidence type="ECO:0000256" key="2">
    <source>
        <dbReference type="ARBA" id="ARBA00022630"/>
    </source>
</evidence>
<dbReference type="Pfam" id="PF01613">
    <property type="entry name" value="Flavin_Reduct"/>
    <property type="match status" value="1"/>
</dbReference>
<dbReference type="AlphaFoldDB" id="A0A5S9PXJ4"/>
<keyword evidence="2" id="KW-0285">Flavoprotein</keyword>
<name>A0A5S9PXJ4_9HYPH</name>